<feature type="compositionally biased region" description="Low complexity" evidence="1">
    <location>
        <begin position="92"/>
        <end position="101"/>
    </location>
</feature>
<dbReference type="AlphaFoldDB" id="A0A9N9QC22"/>
<reference evidence="2" key="1">
    <citation type="submission" date="2021-07" db="EMBL/GenBank/DDBJ databases">
        <authorList>
            <person name="Durling M."/>
        </authorList>
    </citation>
    <scope>NUCLEOTIDE SEQUENCE</scope>
</reference>
<dbReference type="Proteomes" id="UP000701801">
    <property type="component" value="Unassembled WGS sequence"/>
</dbReference>
<dbReference type="EMBL" id="CAJVRM010000684">
    <property type="protein sequence ID" value="CAG8982694.1"/>
    <property type="molecule type" value="Genomic_DNA"/>
</dbReference>
<feature type="compositionally biased region" description="Polar residues" evidence="1">
    <location>
        <begin position="39"/>
        <end position="50"/>
    </location>
</feature>
<feature type="region of interest" description="Disordered" evidence="1">
    <location>
        <begin position="351"/>
        <end position="442"/>
    </location>
</feature>
<evidence type="ECO:0000313" key="2">
    <source>
        <dbReference type="EMBL" id="CAG8982694.1"/>
    </source>
</evidence>
<feature type="region of interest" description="Disordered" evidence="1">
    <location>
        <begin position="1"/>
        <end position="153"/>
    </location>
</feature>
<proteinExistence type="predicted"/>
<name>A0A9N9QC22_9HELO</name>
<evidence type="ECO:0000313" key="3">
    <source>
        <dbReference type="Proteomes" id="UP000701801"/>
    </source>
</evidence>
<organism evidence="2 3">
    <name type="scientific">Hymenoscyphus albidus</name>
    <dbReference type="NCBI Taxonomy" id="595503"/>
    <lineage>
        <taxon>Eukaryota</taxon>
        <taxon>Fungi</taxon>
        <taxon>Dikarya</taxon>
        <taxon>Ascomycota</taxon>
        <taxon>Pezizomycotina</taxon>
        <taxon>Leotiomycetes</taxon>
        <taxon>Helotiales</taxon>
        <taxon>Helotiaceae</taxon>
        <taxon>Hymenoscyphus</taxon>
    </lineage>
</organism>
<gene>
    <name evidence="2" type="ORF">HYALB_00000975</name>
</gene>
<protein>
    <submittedName>
        <fullName evidence="2">Uncharacterized protein</fullName>
    </submittedName>
</protein>
<evidence type="ECO:0000256" key="1">
    <source>
        <dbReference type="SAM" id="MobiDB-lite"/>
    </source>
</evidence>
<feature type="region of interest" description="Disordered" evidence="1">
    <location>
        <begin position="172"/>
        <end position="210"/>
    </location>
</feature>
<feature type="compositionally biased region" description="Polar residues" evidence="1">
    <location>
        <begin position="1"/>
        <end position="14"/>
    </location>
</feature>
<sequence>MSSGFNPINPPNNMSSGGDGGDGRRKLDRNQGGGGYKRNISQISSVGNSENSDRRDQRAMSLQHPNDSDAPRQFIESPSPMPLESDMMSRYSGPSGQQLQSPSPPYRPAVNHSRMTSEMPIQSSPMQTSKHAMPQPPAAGSWNPAFGNPRPGFNPNSPFINSFAPSLNAAPQIPPQQQQQQGGGLLVRGSPTWHLADGPGQARDGARQFQVPSRRPEHFFLESVTNTWVCNAFFRRLQTLGQGEQLRPLLECVLRNWHLLKNVTPRVIPGAQNIIHGTEPTDHNLIALAMELLGVHHEEAECTKRRCCKPKTPFRGCNYGLRDDLVGTNPPHNSKCTNCLWRNAGSAECRHTQSLPGDGETEDEEEVSKSRTSRRRGSVVEGSGVEQTRTNTRPQRPNRPVPGQMANTYTHVFESPSGPHSSPPQAHPRRRRQKGNLFQSGVHRRLHFGDDADLGSSKGIQEQILELNDVIGQLSERLLRAAAGKELEELDASEDETAMKNARGQRRK</sequence>
<feature type="region of interest" description="Disordered" evidence="1">
    <location>
        <begin position="486"/>
        <end position="508"/>
    </location>
</feature>
<comment type="caution">
    <text evidence="2">The sequence shown here is derived from an EMBL/GenBank/DDBJ whole genome shotgun (WGS) entry which is preliminary data.</text>
</comment>
<keyword evidence="3" id="KW-1185">Reference proteome</keyword>
<feature type="compositionally biased region" description="Polar residues" evidence="1">
    <location>
        <begin position="113"/>
        <end position="130"/>
    </location>
</feature>
<accession>A0A9N9QC22</accession>